<dbReference type="SMART" id="SM00563">
    <property type="entry name" value="PlsC"/>
    <property type="match status" value="1"/>
</dbReference>
<dbReference type="PANTHER" id="PTHR10434:SF55">
    <property type="entry name" value="POSSIBLE ACYLTRANSFERASE"/>
    <property type="match status" value="1"/>
</dbReference>
<dbReference type="RefSeq" id="WP_214153175.1">
    <property type="nucleotide sequence ID" value="NZ_JAHBAY010000001.1"/>
</dbReference>
<comment type="caution">
    <text evidence="5">The sequence shown here is derived from an EMBL/GenBank/DDBJ whole genome shotgun (WGS) entry which is preliminary data.</text>
</comment>
<evidence type="ECO:0000313" key="5">
    <source>
        <dbReference type="EMBL" id="MBT0767301.1"/>
    </source>
</evidence>
<name>A0ABS5T8A5_9ACTN</name>
<feature type="domain" description="Phospholipid/glycerol acyltransferase" evidence="4">
    <location>
        <begin position="38"/>
        <end position="152"/>
    </location>
</feature>
<organism evidence="5 6">
    <name type="scientific">Kineosporia corallincola</name>
    <dbReference type="NCBI Taxonomy" id="2835133"/>
    <lineage>
        <taxon>Bacteria</taxon>
        <taxon>Bacillati</taxon>
        <taxon>Actinomycetota</taxon>
        <taxon>Actinomycetes</taxon>
        <taxon>Kineosporiales</taxon>
        <taxon>Kineosporiaceae</taxon>
        <taxon>Kineosporia</taxon>
    </lineage>
</organism>
<keyword evidence="2 5" id="KW-0012">Acyltransferase</keyword>
<keyword evidence="1" id="KW-0808">Transferase</keyword>
<proteinExistence type="predicted"/>
<reference evidence="5 6" key="1">
    <citation type="submission" date="2021-05" db="EMBL/GenBank/DDBJ databases">
        <title>Kineosporia and Streptomyces sp. nov. two new marine actinobacteria isolated from Coral.</title>
        <authorList>
            <person name="Buangrab K."/>
            <person name="Sutthacheep M."/>
            <person name="Yeemin T."/>
            <person name="Harunari E."/>
            <person name="Igarashi Y."/>
            <person name="Kanchanasin P."/>
            <person name="Tanasupawat S."/>
            <person name="Phongsopitanun W."/>
        </authorList>
    </citation>
    <scope>NUCLEOTIDE SEQUENCE [LARGE SCALE GENOMIC DNA]</scope>
    <source>
        <strain evidence="5 6">J2-2</strain>
    </source>
</reference>
<accession>A0ABS5T8A5</accession>
<protein>
    <submittedName>
        <fullName evidence="5">1-acyl-sn-glycerol-3-phosphate acyltransferase</fullName>
    </submittedName>
</protein>
<dbReference type="GO" id="GO:0016746">
    <property type="term" value="F:acyltransferase activity"/>
    <property type="evidence" value="ECO:0007669"/>
    <property type="project" value="UniProtKB-KW"/>
</dbReference>
<keyword evidence="6" id="KW-1185">Reference proteome</keyword>
<feature type="region of interest" description="Disordered" evidence="3">
    <location>
        <begin position="208"/>
        <end position="255"/>
    </location>
</feature>
<gene>
    <name evidence="5" type="ORF">KIH74_00080</name>
</gene>
<evidence type="ECO:0000259" key="4">
    <source>
        <dbReference type="SMART" id="SM00563"/>
    </source>
</evidence>
<evidence type="ECO:0000256" key="2">
    <source>
        <dbReference type="ARBA" id="ARBA00023315"/>
    </source>
</evidence>
<dbReference type="CDD" id="cd07989">
    <property type="entry name" value="LPLAT_AGPAT-like"/>
    <property type="match status" value="1"/>
</dbReference>
<dbReference type="InterPro" id="IPR002123">
    <property type="entry name" value="Plipid/glycerol_acylTrfase"/>
</dbReference>
<dbReference type="SUPFAM" id="SSF69593">
    <property type="entry name" value="Glycerol-3-phosphate (1)-acyltransferase"/>
    <property type="match status" value="1"/>
</dbReference>
<dbReference type="Proteomes" id="UP001197247">
    <property type="component" value="Unassembled WGS sequence"/>
</dbReference>
<sequence>MAELVYPPVLTLFRGVFRGLGIRFTMEGAEHLPAEGGAVLASNHISYLDFAFAGRLALDRGRLVRFMCKESVFRNPVAGPLMRGMHHIPVDRAAGAAAFGHAVRALGAGEIVGVFPEATISRSFMLKEFKSGAARMAQEAGVPIVPMAIWGGQRIYTKAHKIDAGRGKAVMLKAGEAFLPAPDAGVAEITAELHRRVGALLKDLQDRYPQHPSDEADGWWLPAERGGSAPTPERARELDIADAAARRARKQKKRG</sequence>
<evidence type="ECO:0000256" key="3">
    <source>
        <dbReference type="SAM" id="MobiDB-lite"/>
    </source>
</evidence>
<dbReference type="Pfam" id="PF01553">
    <property type="entry name" value="Acyltransferase"/>
    <property type="match status" value="1"/>
</dbReference>
<feature type="compositionally biased region" description="Basic residues" evidence="3">
    <location>
        <begin position="246"/>
        <end position="255"/>
    </location>
</feature>
<evidence type="ECO:0000256" key="1">
    <source>
        <dbReference type="ARBA" id="ARBA00022679"/>
    </source>
</evidence>
<dbReference type="EMBL" id="JAHBAY010000001">
    <property type="protein sequence ID" value="MBT0767301.1"/>
    <property type="molecule type" value="Genomic_DNA"/>
</dbReference>
<dbReference type="PANTHER" id="PTHR10434">
    <property type="entry name" value="1-ACYL-SN-GLYCEROL-3-PHOSPHATE ACYLTRANSFERASE"/>
    <property type="match status" value="1"/>
</dbReference>
<evidence type="ECO:0000313" key="6">
    <source>
        <dbReference type="Proteomes" id="UP001197247"/>
    </source>
</evidence>